<reference evidence="10 11" key="1">
    <citation type="submission" date="2023-06" db="EMBL/GenBank/DDBJ databases">
        <title>Black Yeasts Isolated from many extreme environments.</title>
        <authorList>
            <person name="Coleine C."/>
            <person name="Stajich J.E."/>
            <person name="Selbmann L."/>
        </authorList>
    </citation>
    <scope>NUCLEOTIDE SEQUENCE [LARGE SCALE GENOMIC DNA]</scope>
    <source>
        <strain evidence="10 11">CCFEE 5887</strain>
    </source>
</reference>
<evidence type="ECO:0000256" key="1">
    <source>
        <dbReference type="ARBA" id="ARBA00004123"/>
    </source>
</evidence>
<feature type="region of interest" description="Disordered" evidence="7">
    <location>
        <begin position="319"/>
        <end position="338"/>
    </location>
</feature>
<accession>A0AAV9Q3N9</accession>
<dbReference type="GO" id="GO:0006351">
    <property type="term" value="P:DNA-templated transcription"/>
    <property type="evidence" value="ECO:0007669"/>
    <property type="project" value="InterPro"/>
</dbReference>
<dbReference type="AlphaFoldDB" id="A0AAV9Q3N9"/>
<keyword evidence="2" id="KW-0479">Metal-binding</keyword>
<dbReference type="GO" id="GO:0000981">
    <property type="term" value="F:DNA-binding transcription factor activity, RNA polymerase II-specific"/>
    <property type="evidence" value="ECO:0007669"/>
    <property type="project" value="InterPro"/>
</dbReference>
<feature type="domain" description="Xylanolytic transcriptional activator regulatory" evidence="9">
    <location>
        <begin position="30"/>
        <end position="207"/>
    </location>
</feature>
<dbReference type="InterPro" id="IPR051059">
    <property type="entry name" value="VerF-like"/>
</dbReference>
<evidence type="ECO:0000256" key="8">
    <source>
        <dbReference type="SAM" id="SignalP"/>
    </source>
</evidence>
<evidence type="ECO:0000259" key="9">
    <source>
        <dbReference type="Pfam" id="PF04082"/>
    </source>
</evidence>
<evidence type="ECO:0000256" key="5">
    <source>
        <dbReference type="ARBA" id="ARBA00022833"/>
    </source>
</evidence>
<comment type="caution">
    <text evidence="10">The sequence shown here is derived from an EMBL/GenBank/DDBJ whole genome shotgun (WGS) entry which is preliminary data.</text>
</comment>
<dbReference type="Proteomes" id="UP001345827">
    <property type="component" value="Unassembled WGS sequence"/>
</dbReference>
<dbReference type="GO" id="GO:0008270">
    <property type="term" value="F:zinc ion binding"/>
    <property type="evidence" value="ECO:0007669"/>
    <property type="project" value="UniProtKB-KW"/>
</dbReference>
<dbReference type="GO" id="GO:0000785">
    <property type="term" value="C:chromatin"/>
    <property type="evidence" value="ECO:0007669"/>
    <property type="project" value="TreeGrafter"/>
</dbReference>
<name>A0AAV9Q3N9_9PEZI</name>
<dbReference type="GO" id="GO:0000978">
    <property type="term" value="F:RNA polymerase II cis-regulatory region sequence-specific DNA binding"/>
    <property type="evidence" value="ECO:0007669"/>
    <property type="project" value="InterPro"/>
</dbReference>
<proteinExistence type="predicted"/>
<feature type="signal peptide" evidence="8">
    <location>
        <begin position="1"/>
        <end position="24"/>
    </location>
</feature>
<evidence type="ECO:0000256" key="4">
    <source>
        <dbReference type="ARBA" id="ARBA00022771"/>
    </source>
</evidence>
<protein>
    <recommendedName>
        <fullName evidence="9">Xylanolytic transcriptional activator regulatory domain-containing protein</fullName>
    </recommendedName>
</protein>
<dbReference type="Pfam" id="PF04082">
    <property type="entry name" value="Fungal_trans"/>
    <property type="match status" value="1"/>
</dbReference>
<dbReference type="InterPro" id="IPR007219">
    <property type="entry name" value="XnlR_reg_dom"/>
</dbReference>
<gene>
    <name evidence="10" type="ORF">LTR25_007645</name>
</gene>
<evidence type="ECO:0000256" key="3">
    <source>
        <dbReference type="ARBA" id="ARBA00022737"/>
    </source>
</evidence>
<evidence type="ECO:0000256" key="7">
    <source>
        <dbReference type="SAM" id="MobiDB-lite"/>
    </source>
</evidence>
<organism evidence="10 11">
    <name type="scientific">Vermiconidia calcicola</name>
    <dbReference type="NCBI Taxonomy" id="1690605"/>
    <lineage>
        <taxon>Eukaryota</taxon>
        <taxon>Fungi</taxon>
        <taxon>Dikarya</taxon>
        <taxon>Ascomycota</taxon>
        <taxon>Pezizomycotina</taxon>
        <taxon>Dothideomycetes</taxon>
        <taxon>Dothideomycetidae</taxon>
        <taxon>Mycosphaerellales</taxon>
        <taxon>Extremaceae</taxon>
        <taxon>Vermiconidia</taxon>
    </lineage>
</organism>
<keyword evidence="8" id="KW-0732">Signal</keyword>
<evidence type="ECO:0000313" key="10">
    <source>
        <dbReference type="EMBL" id="KAK5532941.1"/>
    </source>
</evidence>
<evidence type="ECO:0000313" key="11">
    <source>
        <dbReference type="Proteomes" id="UP001345827"/>
    </source>
</evidence>
<feature type="compositionally biased region" description="Basic and acidic residues" evidence="7">
    <location>
        <begin position="320"/>
        <end position="338"/>
    </location>
</feature>
<dbReference type="CDD" id="cd12148">
    <property type="entry name" value="fungal_TF_MHR"/>
    <property type="match status" value="1"/>
</dbReference>
<dbReference type="PANTHER" id="PTHR40626">
    <property type="entry name" value="MIP31509P"/>
    <property type="match status" value="1"/>
</dbReference>
<keyword evidence="11" id="KW-1185">Reference proteome</keyword>
<dbReference type="GO" id="GO:0005634">
    <property type="term" value="C:nucleus"/>
    <property type="evidence" value="ECO:0007669"/>
    <property type="project" value="UniProtKB-SubCell"/>
</dbReference>
<dbReference type="PANTHER" id="PTHR40626:SF11">
    <property type="entry name" value="ZINC FINGER PROTEIN YPR022C"/>
    <property type="match status" value="1"/>
</dbReference>
<evidence type="ECO:0000256" key="6">
    <source>
        <dbReference type="ARBA" id="ARBA00023242"/>
    </source>
</evidence>
<keyword evidence="6" id="KW-0539">Nucleus</keyword>
<sequence length="355" mass="40615">MRLDTFQSLYILALLDAFYVPSQTYHPTFEYGKLVQRARSSGYFGEAGLVFEGPQPSWNSWINRESRRRTVFFLYTLDTIKSVFFKEPPQILPYEIGLQLPCHENIFVCKTQHEWETLYLKSDLSNLEYRVILLYFLSEAPTPKRIKISLSVMGSLVVLHGILACIWATGQHGRWKNSPNLSSDEKQVFSVLSDHRTKVTTSALQFWLDCWRTTVSDPHLGYASSFHLDRVMSYWALGCLISLPDNPFLQFIPDDKNAEWSLVVPKLIKRLIILSRGGHFNLIATVAQARALLLNQVLHNAKDVEIPEDDGQLSDAVADQTKDPERHSLARSPRPCEKDTMESITVTFMLSKDEA</sequence>
<evidence type="ECO:0000256" key="2">
    <source>
        <dbReference type="ARBA" id="ARBA00022723"/>
    </source>
</evidence>
<keyword evidence="3" id="KW-0677">Repeat</keyword>
<comment type="subcellular location">
    <subcellularLocation>
        <location evidence="1">Nucleus</location>
    </subcellularLocation>
</comment>
<keyword evidence="5" id="KW-0862">Zinc</keyword>
<keyword evidence="4" id="KW-0863">Zinc-finger</keyword>
<feature type="chain" id="PRO_5043810240" description="Xylanolytic transcriptional activator regulatory domain-containing protein" evidence="8">
    <location>
        <begin position="25"/>
        <end position="355"/>
    </location>
</feature>
<dbReference type="EMBL" id="JAXLQG010000014">
    <property type="protein sequence ID" value="KAK5532941.1"/>
    <property type="molecule type" value="Genomic_DNA"/>
</dbReference>